<keyword evidence="2" id="KW-1185">Reference proteome</keyword>
<organism evidence="1 2">
    <name type="scientific">Paraburkholderia phymatum</name>
    <dbReference type="NCBI Taxonomy" id="148447"/>
    <lineage>
        <taxon>Bacteria</taxon>
        <taxon>Pseudomonadati</taxon>
        <taxon>Pseudomonadota</taxon>
        <taxon>Betaproteobacteria</taxon>
        <taxon>Burkholderiales</taxon>
        <taxon>Burkholderiaceae</taxon>
        <taxon>Paraburkholderia</taxon>
    </lineage>
</organism>
<protein>
    <submittedName>
        <fullName evidence="1">Uncharacterized protein</fullName>
    </submittedName>
</protein>
<reference evidence="1" key="1">
    <citation type="submission" date="2024-07" db="EMBL/GenBank/DDBJ databases">
        <title>A survey of Mimosa microsymbionts across Brazilian biomes reveals a high diversity of Paraburkholderia nodulating endemic species, but also that Cupriavidus is common as a symbiont of widespread species.</title>
        <authorList>
            <person name="Rouws L."/>
            <person name="Barauna A."/>
            <person name="Beukes C."/>
            <person name="Rouws J.R.C."/>
            <person name="De Faria S.M."/>
            <person name="Gross E."/>
            <person name="Bueno Dos Reis Junior F."/>
            <person name="Simon M.F."/>
            <person name="Maluk M."/>
            <person name="Odee D.W."/>
            <person name="Kenicer G."/>
            <person name="Young J.P.W."/>
            <person name="Reis V.M."/>
            <person name="Zilli J."/>
            <person name="James E.K."/>
        </authorList>
    </citation>
    <scope>NUCLEOTIDE SEQUENCE</scope>
    <source>
        <strain evidence="1">EG181B</strain>
    </source>
</reference>
<name>A0ACC6UDN4_9BURK</name>
<dbReference type="Proteomes" id="UP001558850">
    <property type="component" value="Unassembled WGS sequence"/>
</dbReference>
<comment type="caution">
    <text evidence="1">The sequence shown here is derived from an EMBL/GenBank/DDBJ whole genome shotgun (WGS) entry which is preliminary data.</text>
</comment>
<gene>
    <name evidence="1" type="ORF">AB4Y32_39195</name>
</gene>
<accession>A0ACC6UDN4</accession>
<evidence type="ECO:0000313" key="2">
    <source>
        <dbReference type="Proteomes" id="UP001558850"/>
    </source>
</evidence>
<evidence type="ECO:0000313" key="1">
    <source>
        <dbReference type="EMBL" id="MEX3937679.1"/>
    </source>
</evidence>
<dbReference type="EMBL" id="JBFRCH010000061">
    <property type="protein sequence ID" value="MEX3937679.1"/>
    <property type="molecule type" value="Genomic_DNA"/>
</dbReference>
<proteinExistence type="predicted"/>
<sequence>MNDPFFEETLQQFYLRLPRNIFLEKGYPGSDLAKLNELCARKPWMRNAKQWQSAVEWLFGTLEILISATAIGTVTEPRLDLLASVCRQLPNSDPSWRLGLVRNFLERARAEIATSVESDWERSAFLAIEFCEIVQEFEESAAGTGFLTWCKKNFSELKDEPLLDSKVLVSFYAQEEMILSGAVHLSMVLARCHARLLDFRSNRALMSACWAFNADSIFHAAILRGLIALREASPGSVMLPGDGPAEIIELPTESAPPEYEALFNTGLWRGNREKCDLRKIQVDIFNYVPPRIRGDEQFNTDSYDKSSRWNSLPLYRANWETVDLSAREEIIKKITPALGKYRELTHYFDTRVSISNRIRVHNPSFLPNSYLAEVSLESELDQRSVIALISGFDIVHVDGTAEALEKILSLGLALNCSEHLEEYIRFVCSGVQVKRKEIIIVDDPSSFSDEKNYVGQSDRRKPFQDADNKFGSWKWDINVIHGRDLFAARIIVELGSRDVRVLRGESFGELESTYGRRFEEGVWITPEKTLVPALASYV</sequence>